<reference evidence="2" key="2">
    <citation type="submission" date="2015-08" db="UniProtKB">
        <authorList>
            <consortium name="WormBaseParasite"/>
        </authorList>
    </citation>
    <scope>IDENTIFICATION</scope>
</reference>
<accession>A0A0K0FEZ3</accession>
<protein>
    <submittedName>
        <fullName evidence="2">CST complex subunit CTC1</fullName>
    </submittedName>
</protein>
<reference evidence="1" key="1">
    <citation type="submission" date="2014-07" db="EMBL/GenBank/DDBJ databases">
        <authorList>
            <person name="Martin A.A"/>
            <person name="De Silva N."/>
        </authorList>
    </citation>
    <scope>NUCLEOTIDE SEQUENCE</scope>
</reference>
<evidence type="ECO:0000313" key="2">
    <source>
        <dbReference type="WBParaSite" id="SVE_0743200.1"/>
    </source>
</evidence>
<proteinExistence type="predicted"/>
<keyword evidence="1" id="KW-1185">Reference proteome</keyword>
<dbReference type="WBParaSite" id="SVE_0743200.1">
    <property type="protein sequence ID" value="SVE_0743200.1"/>
    <property type="gene ID" value="SVE_0743200"/>
</dbReference>
<sequence length="564" mass="65383">MTDIAPSTVNFLKLAIESNDTNVNNYAVLIKLPIDINDGFECIDNYSILKRTKIKEISDKFLQQVVKYGKIFIYVDKIKINIRFDFIKNEFHKELEILDYSVCENDIFILNKNLEVLNTAMCDINDISYDAAEDEKDLSNVYNDYTNITYDINVLILEKSNLNKRKVSEEYTFNILIADYCCNVMKCICFNTTSPDLLYNKIETGRFYTMKLIEARTFTTKSNLKNFTTFDKGIILLHNSTVFYPTEKQFSFQYPNMLLEELNTVFECENDGQVNVVGIIAKIEDVVTHSNEAINVFTSRRVIFITNGEVIIPVYVYGELAYFNFIIGNLIGIRFGLVKPHLVCSKIITCNKTSYLVEVDNEEYYELYNKATKMEFDSMVFPDLSLIPSISEIIISGKYLMHIRNTPVFKIEMQKFYTMAKISFFGTLQKSKDNQKDYGPYLRVTLCDALVNIQHVTIFANKLSKIVPDLSGQLNRLMEDGTDLNIYLKEILLKPMVFRIKIDNFISFTSGGTPNALPNKIIDYLEFCPYDIYYQWNQRMRMDIIELININNSNILDNVISNNE</sequence>
<name>A0A0K0FEZ3_STRVS</name>
<dbReference type="Proteomes" id="UP000035680">
    <property type="component" value="Unassembled WGS sequence"/>
</dbReference>
<organism evidence="1 2">
    <name type="scientific">Strongyloides venezuelensis</name>
    <name type="common">Threadworm</name>
    <dbReference type="NCBI Taxonomy" id="75913"/>
    <lineage>
        <taxon>Eukaryota</taxon>
        <taxon>Metazoa</taxon>
        <taxon>Ecdysozoa</taxon>
        <taxon>Nematoda</taxon>
        <taxon>Chromadorea</taxon>
        <taxon>Rhabditida</taxon>
        <taxon>Tylenchina</taxon>
        <taxon>Panagrolaimomorpha</taxon>
        <taxon>Strongyloidoidea</taxon>
        <taxon>Strongyloididae</taxon>
        <taxon>Strongyloides</taxon>
    </lineage>
</organism>
<evidence type="ECO:0000313" key="1">
    <source>
        <dbReference type="Proteomes" id="UP000035680"/>
    </source>
</evidence>
<dbReference type="AlphaFoldDB" id="A0A0K0FEZ3"/>